<feature type="compositionally biased region" description="Low complexity" evidence="4">
    <location>
        <begin position="389"/>
        <end position="401"/>
    </location>
</feature>
<evidence type="ECO:0000256" key="1">
    <source>
        <dbReference type="ARBA" id="ARBA00022664"/>
    </source>
</evidence>
<feature type="region of interest" description="Disordered" evidence="4">
    <location>
        <begin position="385"/>
        <end position="407"/>
    </location>
</feature>
<dbReference type="CDD" id="cd12344">
    <property type="entry name" value="RRM1_SECp43_like"/>
    <property type="match status" value="2"/>
</dbReference>
<feature type="region of interest" description="Disordered" evidence="4">
    <location>
        <begin position="662"/>
        <end position="699"/>
    </location>
</feature>
<dbReference type="GO" id="GO:0003729">
    <property type="term" value="F:mRNA binding"/>
    <property type="evidence" value="ECO:0007669"/>
    <property type="project" value="InterPro"/>
</dbReference>
<feature type="compositionally biased region" description="Low complexity" evidence="4">
    <location>
        <begin position="446"/>
        <end position="460"/>
    </location>
</feature>
<dbReference type="GO" id="GO:0006397">
    <property type="term" value="P:mRNA processing"/>
    <property type="evidence" value="ECO:0007669"/>
    <property type="project" value="UniProtKB-KW"/>
</dbReference>
<dbReference type="FunFam" id="3.30.70.330:FF:000236">
    <property type="entry name" value="Polyadenylate-binding protein RBP45C"/>
    <property type="match status" value="2"/>
</dbReference>
<feature type="compositionally biased region" description="Low complexity" evidence="4">
    <location>
        <begin position="12"/>
        <end position="26"/>
    </location>
</feature>
<feature type="compositionally biased region" description="Low complexity" evidence="4">
    <location>
        <begin position="476"/>
        <end position="494"/>
    </location>
</feature>
<dbReference type="EMBL" id="JAGKQH010000013">
    <property type="protein sequence ID" value="KAG6584082.1"/>
    <property type="molecule type" value="Genomic_DNA"/>
</dbReference>
<feature type="domain" description="RRM" evidence="5">
    <location>
        <begin position="699"/>
        <end position="771"/>
    </location>
</feature>
<feature type="compositionally biased region" description="Low complexity" evidence="4">
    <location>
        <begin position="831"/>
        <end position="840"/>
    </location>
</feature>
<feature type="compositionally biased region" description="Low complexity" evidence="4">
    <location>
        <begin position="38"/>
        <end position="53"/>
    </location>
</feature>
<feature type="domain" description="RRM" evidence="5">
    <location>
        <begin position="157"/>
        <end position="236"/>
    </location>
</feature>
<sequence>MQPAPGVAPHNMPHQAPQYQQQQPPYMMMPPQPPQTQPVPQMWPQQPQAASPQGQPPQPASGDEVRTLWIGDLQYWMDENALFNCFAHTGEISSVKVIRNKQTGQSEGYGFIEFLTRPAAERVLQTYNGTPMPIGAQNFRLNWASAGEKRQDDSPEYTIFVGDLAGDVTDYVLQETFRGRYTSVKGAKVVIDRLTGRTKGYGFVKFGDETEQMRAMTEMNGVICSSRPMRIGPAANKNTSGTQQYAKTSYQNPQGTQNENDPNNTTIFVGNLDSNVTDEHLRQVFSQYGELVHVKIPAGKRCGFVQFSDRSCADEALRALNGTQIGGQTIRLSWGRSPSNKQPQADPNQWNGGGGGGYYGYGQGYENYSYAPAAQDPNMFYSGYGGYGNYQQPGPQQPSQQQGGGRDTQTLFFLSSSSSSSSLHKEILLPFFEIMQPAPGIAPHNMPHQAPQYQQQQPPYMMMPPQPPQPQPVPQMWPQQPQAASPQGQPSQPANADEVRTLWIGDLQYWMDENYIFNCFAHTGEVSSVKVIRNKQTGQSEGYGFLEFLTRPAAERVLQAYNGTAMPNGAQNFRLNWASAGEKRQDDSPDYTIFVGDLAGDVTDYVLQETFRARYTSVKGAKVVIDRLTGRTKGYGFVKFGDESEQMRAMTEMNGVLCSSRPMRIGPAANKNTSGSQQYAKNSYQNPQGTQNESDPNNTTIFVGNLDSNVTDDHLRQVFGQYGELVHVKIPVGKRCGFVQFSDRNCAEEALRMLNGTQIGGQNIRLSWGRSPSNKQQPQADPNQWNGGGGYYGYGQGYENFSYPPAPQDPNMFYSGYGGYGNYQQPPPQQPQQQQQGGYM</sequence>
<dbReference type="InterPro" id="IPR000504">
    <property type="entry name" value="RRM_dom"/>
</dbReference>
<keyword evidence="7" id="KW-1185">Reference proteome</keyword>
<evidence type="ECO:0000313" key="6">
    <source>
        <dbReference type="EMBL" id="KAG6584082.1"/>
    </source>
</evidence>
<dbReference type="InterPro" id="IPR050825">
    <property type="entry name" value="RBM42_RBP45_47-like"/>
</dbReference>
<evidence type="ECO:0000256" key="4">
    <source>
        <dbReference type="SAM" id="MobiDB-lite"/>
    </source>
</evidence>
<evidence type="ECO:0000256" key="3">
    <source>
        <dbReference type="PROSITE-ProRule" id="PRU00176"/>
    </source>
</evidence>
<name>A0AAV6MNV9_9ROSI</name>
<keyword evidence="1" id="KW-0507">mRNA processing</keyword>
<feature type="domain" description="RRM" evidence="5">
    <location>
        <begin position="591"/>
        <end position="670"/>
    </location>
</feature>
<feature type="compositionally biased region" description="Pro residues" evidence="4">
    <location>
        <begin position="27"/>
        <end position="37"/>
    </location>
</feature>
<feature type="compositionally biased region" description="Polar residues" evidence="4">
    <location>
        <begin position="236"/>
        <end position="264"/>
    </location>
</feature>
<feature type="domain" description="RRM" evidence="5">
    <location>
        <begin position="265"/>
        <end position="337"/>
    </location>
</feature>
<protein>
    <submittedName>
        <fullName evidence="6">Polyadenylate-binding protein RBP45</fullName>
    </submittedName>
</protein>
<dbReference type="PROSITE" id="PS50102">
    <property type="entry name" value="RRM"/>
    <property type="match status" value="6"/>
</dbReference>
<reference evidence="6 7" key="1">
    <citation type="journal article" date="2021" name="Hortic Res">
        <title>The domestication of Cucurbita argyrosperma as revealed by the genome of its wild relative.</title>
        <authorList>
            <person name="Barrera-Redondo J."/>
            <person name="Sanchez-de la Vega G."/>
            <person name="Aguirre-Liguori J.A."/>
            <person name="Castellanos-Morales G."/>
            <person name="Gutierrez-Guerrero Y.T."/>
            <person name="Aguirre-Dugua X."/>
            <person name="Aguirre-Planter E."/>
            <person name="Tenaillon M.I."/>
            <person name="Lira-Saade R."/>
            <person name="Eguiarte L.E."/>
        </authorList>
    </citation>
    <scope>NUCLEOTIDE SEQUENCE [LARGE SCALE GENOMIC DNA]</scope>
    <source>
        <strain evidence="6">JBR-2021</strain>
    </source>
</reference>
<evidence type="ECO:0000313" key="7">
    <source>
        <dbReference type="Proteomes" id="UP000685013"/>
    </source>
</evidence>
<accession>A0AAV6MNV9</accession>
<proteinExistence type="predicted"/>
<feature type="compositionally biased region" description="Polar residues" evidence="4">
    <location>
        <begin position="330"/>
        <end position="350"/>
    </location>
</feature>
<feature type="domain" description="RRM" evidence="5">
    <location>
        <begin position="66"/>
        <end position="146"/>
    </location>
</feature>
<feature type="compositionally biased region" description="Gly residues" evidence="4">
    <location>
        <begin position="786"/>
        <end position="796"/>
    </location>
</feature>
<feature type="region of interest" description="Disordered" evidence="4">
    <location>
        <begin position="330"/>
        <end position="352"/>
    </location>
</feature>
<evidence type="ECO:0000256" key="2">
    <source>
        <dbReference type="ARBA" id="ARBA00022884"/>
    </source>
</evidence>
<dbReference type="FunFam" id="3.30.70.330:FF:000650">
    <property type="entry name" value="Polyadenylate-binding protein RBP45"/>
    <property type="match status" value="2"/>
</dbReference>
<dbReference type="PANTHER" id="PTHR47640:SF48">
    <property type="entry name" value="POLYADENYLATE-BINDING PROTEIN RBP45B"/>
    <property type="match status" value="1"/>
</dbReference>
<dbReference type="PANTHER" id="PTHR47640">
    <property type="entry name" value="TRNA SELENOCYSTEINE 1-ASSOCIATED PROTEIN 1-RELATED-RELATED"/>
    <property type="match status" value="1"/>
</dbReference>
<feature type="region of interest" description="Disordered" evidence="4">
    <location>
        <begin position="440"/>
        <end position="495"/>
    </location>
</feature>
<dbReference type="SMART" id="SM00360">
    <property type="entry name" value="RRM"/>
    <property type="match status" value="6"/>
</dbReference>
<feature type="region of interest" description="Disordered" evidence="4">
    <location>
        <begin position="764"/>
        <end position="840"/>
    </location>
</feature>
<feature type="compositionally biased region" description="Polar residues" evidence="4">
    <location>
        <begin position="670"/>
        <end position="699"/>
    </location>
</feature>
<gene>
    <name evidence="6" type="primary">RBP45</name>
    <name evidence="6" type="ORF">SDJN03_20014</name>
</gene>
<dbReference type="AlphaFoldDB" id="A0AAV6MNV9"/>
<feature type="non-terminal residue" evidence="6">
    <location>
        <position position="1"/>
    </location>
</feature>
<dbReference type="CDD" id="cd12345">
    <property type="entry name" value="RRM2_SECp43_like"/>
    <property type="match status" value="2"/>
</dbReference>
<feature type="compositionally biased region" description="Polar residues" evidence="4">
    <location>
        <begin position="764"/>
        <end position="785"/>
    </location>
</feature>
<evidence type="ECO:0000259" key="5">
    <source>
        <dbReference type="PROSITE" id="PS50102"/>
    </source>
</evidence>
<organism evidence="6 7">
    <name type="scientific">Cucurbita argyrosperma subsp. sororia</name>
    <dbReference type="NCBI Taxonomy" id="37648"/>
    <lineage>
        <taxon>Eukaryota</taxon>
        <taxon>Viridiplantae</taxon>
        <taxon>Streptophyta</taxon>
        <taxon>Embryophyta</taxon>
        <taxon>Tracheophyta</taxon>
        <taxon>Spermatophyta</taxon>
        <taxon>Magnoliopsida</taxon>
        <taxon>eudicotyledons</taxon>
        <taxon>Gunneridae</taxon>
        <taxon>Pentapetalae</taxon>
        <taxon>rosids</taxon>
        <taxon>fabids</taxon>
        <taxon>Cucurbitales</taxon>
        <taxon>Cucurbitaceae</taxon>
        <taxon>Cucurbiteae</taxon>
        <taxon>Cucurbita</taxon>
    </lineage>
</organism>
<keyword evidence="2 3" id="KW-0694">RNA-binding</keyword>
<comment type="caution">
    <text evidence="6">The sequence shown here is derived from an EMBL/GenBank/DDBJ whole genome shotgun (WGS) entry which is preliminary data.</text>
</comment>
<dbReference type="Proteomes" id="UP000685013">
    <property type="component" value="Chromosome 13"/>
</dbReference>
<dbReference type="Pfam" id="PF00076">
    <property type="entry name" value="RRM_1"/>
    <property type="match status" value="6"/>
</dbReference>
<feature type="region of interest" description="Disordered" evidence="4">
    <location>
        <begin position="1"/>
        <end position="63"/>
    </location>
</feature>
<feature type="region of interest" description="Disordered" evidence="4">
    <location>
        <begin position="232"/>
        <end position="264"/>
    </location>
</feature>
<dbReference type="GO" id="GO:0005829">
    <property type="term" value="C:cytosol"/>
    <property type="evidence" value="ECO:0007669"/>
    <property type="project" value="TreeGrafter"/>
</dbReference>
<feature type="domain" description="RRM" evidence="5">
    <location>
        <begin position="500"/>
        <end position="580"/>
    </location>
</feature>
<feature type="compositionally biased region" description="Pro residues" evidence="4">
    <location>
        <begin position="461"/>
        <end position="475"/>
    </location>
</feature>
<dbReference type="FunFam" id="3.30.70.330:FF:000451">
    <property type="entry name" value="Polyadenylate-binding protein RBP45C"/>
    <property type="match status" value="2"/>
</dbReference>